<gene>
    <name evidence="1" type="ORF">FIV41_17385</name>
</gene>
<accession>A0A9X9BQY2</accession>
<sequence length="42" mass="4478">MGRNLRAIAWVFGVSTYPGAIRHSVVSGLATRSIGIYTTLKG</sequence>
<protein>
    <submittedName>
        <fullName evidence="1">Uncharacterized protein</fullName>
    </submittedName>
</protein>
<reference evidence="1 2" key="1">
    <citation type="submission" date="2019-06" db="EMBL/GenBank/DDBJ databases">
        <title>Pseudomonas bimorpha sp. nov. isolated from bovine raw milk and skim milk concentrate.</title>
        <authorList>
            <person name="Hofmann K."/>
            <person name="Huptas C."/>
            <person name="Doll E."/>
            <person name="Scherer S."/>
            <person name="Wenning M."/>
        </authorList>
    </citation>
    <scope>NUCLEOTIDE SEQUENCE [LARGE SCALE GENOMIC DNA]</scope>
    <source>
        <strain evidence="1 2">DSM 13124</strain>
    </source>
</reference>
<comment type="caution">
    <text evidence="1">The sequence shown here is derived from an EMBL/GenBank/DDBJ whole genome shotgun (WGS) entry which is preliminary data.</text>
</comment>
<dbReference type="Proteomes" id="UP000316123">
    <property type="component" value="Unassembled WGS sequence"/>
</dbReference>
<organism evidence="1 2">
    <name type="scientific">Pseudomonas marginalis</name>
    <name type="common">Pseudomonas panacis</name>
    <dbReference type="NCBI Taxonomy" id="298"/>
    <lineage>
        <taxon>Bacteria</taxon>
        <taxon>Pseudomonadati</taxon>
        <taxon>Pseudomonadota</taxon>
        <taxon>Gammaproteobacteria</taxon>
        <taxon>Pseudomonadales</taxon>
        <taxon>Pseudomonadaceae</taxon>
        <taxon>Pseudomonas</taxon>
    </lineage>
</organism>
<evidence type="ECO:0000313" key="1">
    <source>
        <dbReference type="EMBL" id="TWR58896.1"/>
    </source>
</evidence>
<name>A0A9X9BQY2_PSEMA</name>
<evidence type="ECO:0000313" key="2">
    <source>
        <dbReference type="Proteomes" id="UP000316123"/>
    </source>
</evidence>
<dbReference type="AlphaFoldDB" id="A0A9X9BQY2"/>
<proteinExistence type="predicted"/>
<dbReference type="EMBL" id="VFEQ01000010">
    <property type="protein sequence ID" value="TWR58896.1"/>
    <property type="molecule type" value="Genomic_DNA"/>
</dbReference>